<dbReference type="PANTHER" id="PTHR43420">
    <property type="entry name" value="ACETYLTRANSFERASE"/>
    <property type="match status" value="1"/>
</dbReference>
<dbReference type="PROSITE" id="PS51186">
    <property type="entry name" value="GNAT"/>
    <property type="match status" value="1"/>
</dbReference>
<evidence type="ECO:0000259" key="3">
    <source>
        <dbReference type="PROSITE" id="PS51186"/>
    </source>
</evidence>
<dbReference type="Pfam" id="PF00583">
    <property type="entry name" value="Acetyltransf_1"/>
    <property type="match status" value="1"/>
</dbReference>
<dbReference type="GO" id="GO:0016747">
    <property type="term" value="F:acyltransferase activity, transferring groups other than amino-acyl groups"/>
    <property type="evidence" value="ECO:0007669"/>
    <property type="project" value="InterPro"/>
</dbReference>
<dbReference type="InterPro" id="IPR016181">
    <property type="entry name" value="Acyl_CoA_acyltransferase"/>
</dbReference>
<comment type="caution">
    <text evidence="4">The sequence shown here is derived from an EMBL/GenBank/DDBJ whole genome shotgun (WGS) entry which is preliminary data.</text>
</comment>
<proteinExistence type="predicted"/>
<keyword evidence="2 4" id="KW-0012">Acyltransferase</keyword>
<evidence type="ECO:0000313" key="4">
    <source>
        <dbReference type="EMBL" id="MCX5567674.1"/>
    </source>
</evidence>
<accession>A0A9X3DXV6</accession>
<keyword evidence="1 4" id="KW-0808">Transferase</keyword>
<dbReference type="CDD" id="cd04301">
    <property type="entry name" value="NAT_SF"/>
    <property type="match status" value="1"/>
</dbReference>
<reference evidence="4" key="1">
    <citation type="submission" date="2022-11" db="EMBL/GenBank/DDBJ databases">
        <title>Biodiversity and phylogenetic relationships of bacteria.</title>
        <authorList>
            <person name="Machado R.A.R."/>
            <person name="Bhat A."/>
            <person name="Loulou A."/>
            <person name="Kallel S."/>
        </authorList>
    </citation>
    <scope>NUCLEOTIDE SEQUENCE</scope>
    <source>
        <strain evidence="4">K-TC2</strain>
    </source>
</reference>
<dbReference type="PANTHER" id="PTHR43420:SF12">
    <property type="entry name" value="N-ACETYLTRANSFERASE DOMAIN-CONTAINING PROTEIN"/>
    <property type="match status" value="1"/>
</dbReference>
<evidence type="ECO:0000256" key="2">
    <source>
        <dbReference type="ARBA" id="ARBA00023315"/>
    </source>
</evidence>
<dbReference type="EC" id="2.3.1.-" evidence="4"/>
<protein>
    <submittedName>
        <fullName evidence="4">GNAT family N-acetyltransferase</fullName>
        <ecNumber evidence="4">2.3.1.-</ecNumber>
    </submittedName>
</protein>
<organism evidence="4 5">
    <name type="scientific">Kaistia nematophila</name>
    <dbReference type="NCBI Taxonomy" id="2994654"/>
    <lineage>
        <taxon>Bacteria</taxon>
        <taxon>Pseudomonadati</taxon>
        <taxon>Pseudomonadota</taxon>
        <taxon>Alphaproteobacteria</taxon>
        <taxon>Hyphomicrobiales</taxon>
        <taxon>Kaistiaceae</taxon>
        <taxon>Kaistia</taxon>
    </lineage>
</organism>
<dbReference type="SUPFAM" id="SSF55729">
    <property type="entry name" value="Acyl-CoA N-acyltransferases (Nat)"/>
    <property type="match status" value="1"/>
</dbReference>
<dbReference type="AlphaFoldDB" id="A0A9X3DXV6"/>
<keyword evidence="5" id="KW-1185">Reference proteome</keyword>
<evidence type="ECO:0000313" key="5">
    <source>
        <dbReference type="Proteomes" id="UP001144805"/>
    </source>
</evidence>
<gene>
    <name evidence="4" type="ORF">OSH07_00555</name>
</gene>
<sequence length="162" mass="18005">MMDMLLRPRIILDAAEAEDAEALAEIHATGFRRGWSADEIDALIADKTVSSHVLRRESLFGVRRPQGFILIRTVADQAEVLTIVVAPAARGRGYGRRLMEAALRALYRDLVPEIFLEVDEKNASAVSLYRSLGFVEVGRRKGYYAEDHGPGGTALVLRLKLR</sequence>
<feature type="domain" description="N-acetyltransferase" evidence="3">
    <location>
        <begin position="10"/>
        <end position="162"/>
    </location>
</feature>
<dbReference type="Gene3D" id="3.40.630.30">
    <property type="match status" value="1"/>
</dbReference>
<dbReference type="Proteomes" id="UP001144805">
    <property type="component" value="Unassembled WGS sequence"/>
</dbReference>
<evidence type="ECO:0000256" key="1">
    <source>
        <dbReference type="ARBA" id="ARBA00022679"/>
    </source>
</evidence>
<dbReference type="InterPro" id="IPR050680">
    <property type="entry name" value="YpeA/RimI_acetyltransf"/>
</dbReference>
<dbReference type="InterPro" id="IPR000182">
    <property type="entry name" value="GNAT_dom"/>
</dbReference>
<name>A0A9X3DXV6_9HYPH</name>
<dbReference type="EMBL" id="JAPKNK010000001">
    <property type="protein sequence ID" value="MCX5567674.1"/>
    <property type="molecule type" value="Genomic_DNA"/>
</dbReference>